<protein>
    <recommendedName>
        <fullName evidence="3">Outer membrane protein</fullName>
    </recommendedName>
</protein>
<name>A0ABN0BDC0_9HELI</name>
<accession>A0ABN0BDC0</accession>
<proteinExistence type="predicted"/>
<sequence>MKTQSYFRYIVKNKKIGESMLKKSLLFVGLLFVSPIFADDLEYDYVSQKVKPDYIQPFKRFEFRFGVGYDINFSTYNNKKINYHNSEVSGLD</sequence>
<organism evidence="1 2">
    <name type="scientific">Helicobacter cinaedi CCUG 18818 = ATCC BAA-847</name>
    <dbReference type="NCBI Taxonomy" id="537971"/>
    <lineage>
        <taxon>Bacteria</taxon>
        <taxon>Pseudomonadati</taxon>
        <taxon>Campylobacterota</taxon>
        <taxon>Epsilonproteobacteria</taxon>
        <taxon>Campylobacterales</taxon>
        <taxon>Helicobacteraceae</taxon>
        <taxon>Helicobacter</taxon>
    </lineage>
</organism>
<keyword evidence="2" id="KW-1185">Reference proteome</keyword>
<evidence type="ECO:0008006" key="3">
    <source>
        <dbReference type="Google" id="ProtNLM"/>
    </source>
</evidence>
<dbReference type="Proteomes" id="UP000005755">
    <property type="component" value="Unassembled WGS sequence"/>
</dbReference>
<dbReference type="EMBL" id="DS990394">
    <property type="protein sequence ID" value="EFR47541.1"/>
    <property type="molecule type" value="Genomic_DNA"/>
</dbReference>
<gene>
    <name evidence="1" type="ORF">HCCG_02089</name>
</gene>
<evidence type="ECO:0000313" key="2">
    <source>
        <dbReference type="Proteomes" id="UP000005755"/>
    </source>
</evidence>
<reference evidence="2" key="1">
    <citation type="journal article" date="2014" name="Genome Announc.">
        <title>Draft genome sequences of six enterohepatic helicobacter species isolated from humans and one from rhesus macaques.</title>
        <authorList>
            <person name="Shen Z."/>
            <person name="Sheh A."/>
            <person name="Young S.K."/>
            <person name="Abouelliel A."/>
            <person name="Ward D.V."/>
            <person name="Earl A.M."/>
            <person name="Fox J.G."/>
        </authorList>
    </citation>
    <scope>NUCLEOTIDE SEQUENCE [LARGE SCALE GENOMIC DNA]</scope>
    <source>
        <strain evidence="2">CCUG 18818</strain>
    </source>
</reference>
<evidence type="ECO:0000313" key="1">
    <source>
        <dbReference type="EMBL" id="EFR47541.1"/>
    </source>
</evidence>